<organism evidence="1 2">
    <name type="scientific">Linderina macrospora</name>
    <dbReference type="NCBI Taxonomy" id="4868"/>
    <lineage>
        <taxon>Eukaryota</taxon>
        <taxon>Fungi</taxon>
        <taxon>Fungi incertae sedis</taxon>
        <taxon>Zoopagomycota</taxon>
        <taxon>Kickxellomycotina</taxon>
        <taxon>Kickxellomycetes</taxon>
        <taxon>Kickxellales</taxon>
        <taxon>Kickxellaceae</taxon>
        <taxon>Linderina</taxon>
    </lineage>
</organism>
<comment type="caution">
    <text evidence="1">The sequence shown here is derived from an EMBL/GenBank/DDBJ whole genome shotgun (WGS) entry which is preliminary data.</text>
</comment>
<dbReference type="EMBL" id="JANBPW010000906">
    <property type="protein sequence ID" value="KAJ1947716.1"/>
    <property type="molecule type" value="Genomic_DNA"/>
</dbReference>
<dbReference type="Proteomes" id="UP001150603">
    <property type="component" value="Unassembled WGS sequence"/>
</dbReference>
<protein>
    <submittedName>
        <fullName evidence="1">Uncharacterized protein</fullName>
    </submittedName>
</protein>
<accession>A0ACC1JCN9</accession>
<proteinExistence type="predicted"/>
<name>A0ACC1JCN9_9FUNG</name>
<keyword evidence="2" id="KW-1185">Reference proteome</keyword>
<evidence type="ECO:0000313" key="1">
    <source>
        <dbReference type="EMBL" id="KAJ1947716.1"/>
    </source>
</evidence>
<gene>
    <name evidence="1" type="ORF">FBU59_001842</name>
</gene>
<evidence type="ECO:0000313" key="2">
    <source>
        <dbReference type="Proteomes" id="UP001150603"/>
    </source>
</evidence>
<sequence>MAETSEDLPAPTRPITASSSLRLHSMLMSLSKGCSVISHLKVPFLTLTSTSPLEEDGNSRQ</sequence>
<reference evidence="1" key="1">
    <citation type="submission" date="2022-07" db="EMBL/GenBank/DDBJ databases">
        <title>Phylogenomic reconstructions and comparative analyses of Kickxellomycotina fungi.</title>
        <authorList>
            <person name="Reynolds N.K."/>
            <person name="Stajich J.E."/>
            <person name="Barry K."/>
            <person name="Grigoriev I.V."/>
            <person name="Crous P."/>
            <person name="Smith M.E."/>
        </authorList>
    </citation>
    <scope>NUCLEOTIDE SEQUENCE</scope>
    <source>
        <strain evidence="1">NRRL 5244</strain>
    </source>
</reference>